<dbReference type="FunFam" id="3.30.160.60:FF:000100">
    <property type="entry name" value="Zinc finger 45-like"/>
    <property type="match status" value="1"/>
</dbReference>
<evidence type="ECO:0000256" key="6">
    <source>
        <dbReference type="ARBA" id="ARBA00023242"/>
    </source>
</evidence>
<dbReference type="EMBL" id="ML178815">
    <property type="protein sequence ID" value="TFL06502.1"/>
    <property type="molecule type" value="Genomic_DNA"/>
</dbReference>
<gene>
    <name evidence="10" type="ORF">BDV98DRAFT_559524</name>
</gene>
<reference evidence="10 11" key="1">
    <citation type="journal article" date="2019" name="Nat. Ecol. Evol.">
        <title>Megaphylogeny resolves global patterns of mushroom evolution.</title>
        <authorList>
            <person name="Varga T."/>
            <person name="Krizsan K."/>
            <person name="Foldi C."/>
            <person name="Dima B."/>
            <person name="Sanchez-Garcia M."/>
            <person name="Sanchez-Ramirez S."/>
            <person name="Szollosi G.J."/>
            <person name="Szarkandi J.G."/>
            <person name="Papp V."/>
            <person name="Albert L."/>
            <person name="Andreopoulos W."/>
            <person name="Angelini C."/>
            <person name="Antonin V."/>
            <person name="Barry K.W."/>
            <person name="Bougher N.L."/>
            <person name="Buchanan P."/>
            <person name="Buyck B."/>
            <person name="Bense V."/>
            <person name="Catcheside P."/>
            <person name="Chovatia M."/>
            <person name="Cooper J."/>
            <person name="Damon W."/>
            <person name="Desjardin D."/>
            <person name="Finy P."/>
            <person name="Geml J."/>
            <person name="Haridas S."/>
            <person name="Hughes K."/>
            <person name="Justo A."/>
            <person name="Karasinski D."/>
            <person name="Kautmanova I."/>
            <person name="Kiss B."/>
            <person name="Kocsube S."/>
            <person name="Kotiranta H."/>
            <person name="LaButti K.M."/>
            <person name="Lechner B.E."/>
            <person name="Liimatainen K."/>
            <person name="Lipzen A."/>
            <person name="Lukacs Z."/>
            <person name="Mihaltcheva S."/>
            <person name="Morgado L.N."/>
            <person name="Niskanen T."/>
            <person name="Noordeloos M.E."/>
            <person name="Ohm R.A."/>
            <person name="Ortiz-Santana B."/>
            <person name="Ovrebo C."/>
            <person name="Racz N."/>
            <person name="Riley R."/>
            <person name="Savchenko A."/>
            <person name="Shiryaev A."/>
            <person name="Soop K."/>
            <person name="Spirin V."/>
            <person name="Szebenyi C."/>
            <person name="Tomsovsky M."/>
            <person name="Tulloss R.E."/>
            <person name="Uehling J."/>
            <person name="Grigoriev I.V."/>
            <person name="Vagvolgyi C."/>
            <person name="Papp T."/>
            <person name="Martin F.M."/>
            <person name="Miettinen O."/>
            <person name="Hibbett D.S."/>
            <person name="Nagy L.G."/>
        </authorList>
    </citation>
    <scope>NUCLEOTIDE SEQUENCE [LARGE SCALE GENOMIC DNA]</scope>
    <source>
        <strain evidence="10 11">CBS 309.79</strain>
    </source>
</reference>
<dbReference type="STRING" id="1884261.A0A5C3QX62"/>
<dbReference type="AlphaFoldDB" id="A0A5C3QX62"/>
<dbReference type="Proteomes" id="UP000305067">
    <property type="component" value="Unassembled WGS sequence"/>
</dbReference>
<feature type="domain" description="C2H2-type" evidence="9">
    <location>
        <begin position="222"/>
        <end position="249"/>
    </location>
</feature>
<keyword evidence="11" id="KW-1185">Reference proteome</keyword>
<keyword evidence="2" id="KW-0479">Metal-binding</keyword>
<dbReference type="SMART" id="SM00355">
    <property type="entry name" value="ZnF_C2H2"/>
    <property type="match status" value="2"/>
</dbReference>
<evidence type="ECO:0000256" key="1">
    <source>
        <dbReference type="ARBA" id="ARBA00004123"/>
    </source>
</evidence>
<organism evidence="10 11">
    <name type="scientific">Pterulicium gracile</name>
    <dbReference type="NCBI Taxonomy" id="1884261"/>
    <lineage>
        <taxon>Eukaryota</taxon>
        <taxon>Fungi</taxon>
        <taxon>Dikarya</taxon>
        <taxon>Basidiomycota</taxon>
        <taxon>Agaricomycotina</taxon>
        <taxon>Agaricomycetes</taxon>
        <taxon>Agaricomycetidae</taxon>
        <taxon>Agaricales</taxon>
        <taxon>Pleurotineae</taxon>
        <taxon>Pterulaceae</taxon>
        <taxon>Pterulicium</taxon>
    </lineage>
</organism>
<dbReference type="PROSITE" id="PS00028">
    <property type="entry name" value="ZINC_FINGER_C2H2_1"/>
    <property type="match status" value="2"/>
</dbReference>
<dbReference type="GO" id="GO:0005634">
    <property type="term" value="C:nucleus"/>
    <property type="evidence" value="ECO:0007669"/>
    <property type="project" value="UniProtKB-SubCell"/>
</dbReference>
<evidence type="ECO:0000256" key="4">
    <source>
        <dbReference type="ARBA" id="ARBA00022771"/>
    </source>
</evidence>
<dbReference type="PANTHER" id="PTHR16515">
    <property type="entry name" value="PR DOMAIN ZINC FINGER PROTEIN"/>
    <property type="match status" value="1"/>
</dbReference>
<dbReference type="PROSITE" id="PS50157">
    <property type="entry name" value="ZINC_FINGER_C2H2_2"/>
    <property type="match status" value="2"/>
</dbReference>
<comment type="subcellular location">
    <subcellularLocation>
        <location evidence="1">Nucleus</location>
    </subcellularLocation>
</comment>
<evidence type="ECO:0000313" key="11">
    <source>
        <dbReference type="Proteomes" id="UP000305067"/>
    </source>
</evidence>
<name>A0A5C3QX62_9AGAR</name>
<evidence type="ECO:0000256" key="8">
    <source>
        <dbReference type="SAM" id="MobiDB-lite"/>
    </source>
</evidence>
<feature type="domain" description="C2H2-type" evidence="9">
    <location>
        <begin position="252"/>
        <end position="282"/>
    </location>
</feature>
<dbReference type="SUPFAM" id="SSF57667">
    <property type="entry name" value="beta-beta-alpha zinc fingers"/>
    <property type="match status" value="1"/>
</dbReference>
<evidence type="ECO:0000313" key="10">
    <source>
        <dbReference type="EMBL" id="TFL06502.1"/>
    </source>
</evidence>
<evidence type="ECO:0000256" key="7">
    <source>
        <dbReference type="PROSITE-ProRule" id="PRU00042"/>
    </source>
</evidence>
<feature type="compositionally biased region" description="Basic and acidic residues" evidence="8">
    <location>
        <begin position="210"/>
        <end position="219"/>
    </location>
</feature>
<dbReference type="InterPro" id="IPR036236">
    <property type="entry name" value="Znf_C2H2_sf"/>
</dbReference>
<evidence type="ECO:0000259" key="9">
    <source>
        <dbReference type="PROSITE" id="PS50157"/>
    </source>
</evidence>
<proteinExistence type="predicted"/>
<evidence type="ECO:0000256" key="5">
    <source>
        <dbReference type="ARBA" id="ARBA00022833"/>
    </source>
</evidence>
<dbReference type="GO" id="GO:0010468">
    <property type="term" value="P:regulation of gene expression"/>
    <property type="evidence" value="ECO:0007669"/>
    <property type="project" value="TreeGrafter"/>
</dbReference>
<evidence type="ECO:0000256" key="2">
    <source>
        <dbReference type="ARBA" id="ARBA00022723"/>
    </source>
</evidence>
<keyword evidence="4 7" id="KW-0863">Zinc-finger</keyword>
<feature type="region of interest" description="Disordered" evidence="8">
    <location>
        <begin position="188"/>
        <end position="219"/>
    </location>
</feature>
<dbReference type="InterPro" id="IPR013087">
    <property type="entry name" value="Znf_C2H2_type"/>
</dbReference>
<keyword evidence="3" id="KW-0677">Repeat</keyword>
<protein>
    <recommendedName>
        <fullName evidence="9">C2H2-type domain-containing protein</fullName>
    </recommendedName>
</protein>
<accession>A0A5C3QX62</accession>
<dbReference type="GO" id="GO:0008270">
    <property type="term" value="F:zinc ion binding"/>
    <property type="evidence" value="ECO:0007669"/>
    <property type="project" value="UniProtKB-KW"/>
</dbReference>
<dbReference type="InterPro" id="IPR050331">
    <property type="entry name" value="Zinc_finger"/>
</dbReference>
<dbReference type="OrthoDB" id="8117402at2759"/>
<keyword evidence="5" id="KW-0862">Zinc</keyword>
<dbReference type="Pfam" id="PF00096">
    <property type="entry name" value="zf-C2H2"/>
    <property type="match status" value="2"/>
</dbReference>
<dbReference type="PANTHER" id="PTHR16515:SF49">
    <property type="entry name" value="GASTRULA ZINC FINGER PROTEIN XLCGF49.1-LIKE-RELATED"/>
    <property type="match status" value="1"/>
</dbReference>
<sequence length="321" mass="35570">MAESLFHPFTTDFSKSGDLEFLSFQPPPDAPHPDLFDSELDCSLAALGEEQLQLFTVDSNDAYTLLRADSRTPICGPPSTITVSSESAYESSTYSNSEYLYGSQYHPTSNYSFGGLDMEFQNISVADQKFSPMHLSQTIATPMDPHSFGILPSPPASPVLPSSFTRKIQGYRSQSEYGPISQRTEDFLVPNGYETPSSSPSPPHGNTARRSQDDAVDSRRKYRCSHCPRGFARAFNLKTHMATHDPNRPKPFVCPHRTCSRSFSRKHDLGRHLVSIHRDSTSSHHSAKSAIGVEKGPRGWCETCGKGWVGRNNDCDCHDAK</sequence>
<keyword evidence="6" id="KW-0539">Nucleus</keyword>
<dbReference type="Gene3D" id="3.30.160.60">
    <property type="entry name" value="Classic Zinc Finger"/>
    <property type="match status" value="2"/>
</dbReference>
<evidence type="ECO:0000256" key="3">
    <source>
        <dbReference type="ARBA" id="ARBA00022737"/>
    </source>
</evidence>